<name>A0AA40FMM4_9HYME</name>
<dbReference type="EMBL" id="JAHYIQ010000026">
    <property type="protein sequence ID" value="KAK1121543.1"/>
    <property type="molecule type" value="Genomic_DNA"/>
</dbReference>
<accession>A0AA40FMM4</accession>
<proteinExistence type="predicted"/>
<gene>
    <name evidence="1" type="ORF">K0M31_010342</name>
</gene>
<evidence type="ECO:0000313" key="1">
    <source>
        <dbReference type="EMBL" id="KAK1121543.1"/>
    </source>
</evidence>
<comment type="caution">
    <text evidence="1">The sequence shown here is derived from an EMBL/GenBank/DDBJ whole genome shotgun (WGS) entry which is preliminary data.</text>
</comment>
<protein>
    <submittedName>
        <fullName evidence="1">Uncharacterized protein</fullName>
    </submittedName>
</protein>
<organism evidence="1 2">
    <name type="scientific">Melipona bicolor</name>
    <dbReference type="NCBI Taxonomy" id="60889"/>
    <lineage>
        <taxon>Eukaryota</taxon>
        <taxon>Metazoa</taxon>
        <taxon>Ecdysozoa</taxon>
        <taxon>Arthropoda</taxon>
        <taxon>Hexapoda</taxon>
        <taxon>Insecta</taxon>
        <taxon>Pterygota</taxon>
        <taxon>Neoptera</taxon>
        <taxon>Endopterygota</taxon>
        <taxon>Hymenoptera</taxon>
        <taxon>Apocrita</taxon>
        <taxon>Aculeata</taxon>
        <taxon>Apoidea</taxon>
        <taxon>Anthophila</taxon>
        <taxon>Apidae</taxon>
        <taxon>Melipona</taxon>
    </lineage>
</organism>
<dbReference type="AlphaFoldDB" id="A0AA40FMM4"/>
<dbReference type="Proteomes" id="UP001177670">
    <property type="component" value="Unassembled WGS sequence"/>
</dbReference>
<sequence length="97" mass="11004">MNSPKFTVTCDKSKNSLKGAERTANCRLKTRTSNNGKDVCLMVGKVRKQRRVATSSPRTFALQIHRRRRPWSFKPSAVPAGVYQPRIQPKTKCTLTK</sequence>
<evidence type="ECO:0000313" key="2">
    <source>
        <dbReference type="Proteomes" id="UP001177670"/>
    </source>
</evidence>
<keyword evidence="2" id="KW-1185">Reference proteome</keyword>
<reference evidence="1" key="1">
    <citation type="submission" date="2021-10" db="EMBL/GenBank/DDBJ databases">
        <title>Melipona bicolor Genome sequencing and assembly.</title>
        <authorList>
            <person name="Araujo N.S."/>
            <person name="Arias M.C."/>
        </authorList>
    </citation>
    <scope>NUCLEOTIDE SEQUENCE</scope>
    <source>
        <strain evidence="1">USP_2M_L1-L4_2017</strain>
        <tissue evidence="1">Whole body</tissue>
    </source>
</reference>